<proteinExistence type="predicted"/>
<reference evidence="1 2" key="1">
    <citation type="submission" date="2024-05" db="EMBL/GenBank/DDBJ databases">
        <title>A high-quality chromosomal-level genome assembly of Topmouth culter (Culter alburnus).</title>
        <authorList>
            <person name="Zhao H."/>
        </authorList>
    </citation>
    <scope>NUCLEOTIDE SEQUENCE [LARGE SCALE GENOMIC DNA]</scope>
    <source>
        <strain evidence="1">CATC2023</strain>
        <tissue evidence="1">Muscle</tissue>
    </source>
</reference>
<dbReference type="EMBL" id="JAWDJR010000023">
    <property type="protein sequence ID" value="KAK9953639.1"/>
    <property type="molecule type" value="Genomic_DNA"/>
</dbReference>
<feature type="non-terminal residue" evidence="1">
    <location>
        <position position="80"/>
    </location>
</feature>
<dbReference type="Proteomes" id="UP001479290">
    <property type="component" value="Unassembled WGS sequence"/>
</dbReference>
<protein>
    <submittedName>
        <fullName evidence="1">Uncharacterized protein</fullName>
    </submittedName>
</protein>
<sequence>ILAVSPSFRAFNHGPPGVLWDTCSLKPSEEPERVGTAGKKENLTADLLHSARMPPLFKRQLEVHYADRTPIERYGKAATT</sequence>
<name>A0AAW1Z073_CULAL</name>
<organism evidence="1 2">
    <name type="scientific">Culter alburnus</name>
    <name type="common">Topmouth culter</name>
    <dbReference type="NCBI Taxonomy" id="194366"/>
    <lineage>
        <taxon>Eukaryota</taxon>
        <taxon>Metazoa</taxon>
        <taxon>Chordata</taxon>
        <taxon>Craniata</taxon>
        <taxon>Vertebrata</taxon>
        <taxon>Euteleostomi</taxon>
        <taxon>Actinopterygii</taxon>
        <taxon>Neopterygii</taxon>
        <taxon>Teleostei</taxon>
        <taxon>Ostariophysi</taxon>
        <taxon>Cypriniformes</taxon>
        <taxon>Xenocyprididae</taxon>
        <taxon>Xenocypridinae</taxon>
        <taxon>Culter</taxon>
    </lineage>
</organism>
<evidence type="ECO:0000313" key="2">
    <source>
        <dbReference type="Proteomes" id="UP001479290"/>
    </source>
</evidence>
<keyword evidence="2" id="KW-1185">Reference proteome</keyword>
<accession>A0AAW1Z073</accession>
<feature type="non-terminal residue" evidence="1">
    <location>
        <position position="1"/>
    </location>
</feature>
<evidence type="ECO:0000313" key="1">
    <source>
        <dbReference type="EMBL" id="KAK9953639.1"/>
    </source>
</evidence>
<dbReference type="AlphaFoldDB" id="A0AAW1Z073"/>
<comment type="caution">
    <text evidence="1">The sequence shown here is derived from an EMBL/GenBank/DDBJ whole genome shotgun (WGS) entry which is preliminary data.</text>
</comment>
<gene>
    <name evidence="1" type="ORF">ABG768_017617</name>
</gene>